<evidence type="ECO:0000313" key="4">
    <source>
        <dbReference type="Proteomes" id="UP001203665"/>
    </source>
</evidence>
<organism evidence="3 4">
    <name type="scientific">Alkalicoccobacillus plakortidis</name>
    <dbReference type="NCBI Taxonomy" id="444060"/>
    <lineage>
        <taxon>Bacteria</taxon>
        <taxon>Bacillati</taxon>
        <taxon>Bacillota</taxon>
        <taxon>Bacilli</taxon>
        <taxon>Bacillales</taxon>
        <taxon>Bacillaceae</taxon>
        <taxon>Alkalicoccobacillus</taxon>
    </lineage>
</organism>
<reference evidence="3" key="1">
    <citation type="submission" date="2022-06" db="EMBL/GenBank/DDBJ databases">
        <title>Alkalicoccobacillus porphyridii sp. nov., isolated from a marine red alga, Porphyridium purpureum and reclassification of Shouchella plakortidis and Shouchella gibsonii as Alkalicoccobacillus plakortidis comb. nov. and Alkalicoccobacillus gibsonii comb. nov.</title>
        <authorList>
            <person name="Kim K.H."/>
            <person name="Lee J.K."/>
            <person name="Han D.M."/>
            <person name="Baek J.H."/>
            <person name="Jeon C.O."/>
        </authorList>
    </citation>
    <scope>NUCLEOTIDE SEQUENCE</scope>
    <source>
        <strain evidence="3">DSM 19153</strain>
    </source>
</reference>
<comment type="caution">
    <text evidence="3">The sequence shown here is derived from an EMBL/GenBank/DDBJ whole genome shotgun (WGS) entry which is preliminary data.</text>
</comment>
<evidence type="ECO:0000256" key="1">
    <source>
        <dbReference type="ARBA" id="ARBA00022801"/>
    </source>
</evidence>
<dbReference type="SUPFAM" id="SSF69304">
    <property type="entry name" value="Tricorn protease N-terminal domain"/>
    <property type="match status" value="1"/>
</dbReference>
<dbReference type="RefSeq" id="WP_251610367.1">
    <property type="nucleotide sequence ID" value="NZ_JAMQJY010000002.1"/>
</dbReference>
<dbReference type="InterPro" id="IPR001375">
    <property type="entry name" value="Peptidase_S9_cat"/>
</dbReference>
<proteinExistence type="predicted"/>
<dbReference type="Gene3D" id="3.40.50.1820">
    <property type="entry name" value="alpha/beta hydrolase"/>
    <property type="match status" value="1"/>
</dbReference>
<dbReference type="InterPro" id="IPR011042">
    <property type="entry name" value="6-blade_b-propeller_TolB-like"/>
</dbReference>
<gene>
    <name evidence="3" type="ORF">NDM98_17310</name>
</gene>
<dbReference type="InterPro" id="IPR029058">
    <property type="entry name" value="AB_hydrolase_fold"/>
</dbReference>
<dbReference type="PANTHER" id="PTHR42776">
    <property type="entry name" value="SERINE PEPTIDASE S9 FAMILY MEMBER"/>
    <property type="match status" value="1"/>
</dbReference>
<dbReference type="PANTHER" id="PTHR42776:SF27">
    <property type="entry name" value="DIPEPTIDYL PEPTIDASE FAMILY MEMBER 6"/>
    <property type="match status" value="1"/>
</dbReference>
<name>A0ABT0XM95_9BACI</name>
<evidence type="ECO:0000313" key="3">
    <source>
        <dbReference type="EMBL" id="MCM2677026.1"/>
    </source>
</evidence>
<dbReference type="Proteomes" id="UP001203665">
    <property type="component" value="Unassembled WGS sequence"/>
</dbReference>
<accession>A0ABT0XM95</accession>
<dbReference type="EMBL" id="JAMQJY010000002">
    <property type="protein sequence ID" value="MCM2677026.1"/>
    <property type="molecule type" value="Genomic_DNA"/>
</dbReference>
<dbReference type="Pfam" id="PF00326">
    <property type="entry name" value="Peptidase_S9"/>
    <property type="match status" value="1"/>
</dbReference>
<dbReference type="Gene3D" id="2.120.10.30">
    <property type="entry name" value="TolB, C-terminal domain"/>
    <property type="match status" value="1"/>
</dbReference>
<evidence type="ECO:0000259" key="2">
    <source>
        <dbReference type="Pfam" id="PF00326"/>
    </source>
</evidence>
<keyword evidence="1" id="KW-0378">Hydrolase</keyword>
<keyword evidence="4" id="KW-1185">Reference proteome</keyword>
<feature type="domain" description="Peptidase S9 prolyl oligopeptidase catalytic" evidence="2">
    <location>
        <begin position="388"/>
        <end position="593"/>
    </location>
</feature>
<protein>
    <submittedName>
        <fullName evidence="3">S9 family peptidase</fullName>
    </submittedName>
</protein>
<dbReference type="SUPFAM" id="SSF53474">
    <property type="entry name" value="alpha/beta-Hydrolases"/>
    <property type="match status" value="1"/>
</dbReference>
<sequence length="594" mass="67244">MITFDKPKASQFFELVKTSDFDVSPTEDQIVFSANISGEFELWGMDTDSRFPYKLTSIGERCHSLMYSKDGSFIIASFDHEGDENAQIYALPRNGGTLKPLVQKEGQRHMVEGLSGDGTLLFYNTTDENPTYLNTNTYDLQTGEIRTIHTGETTPTFLAAKNEGETKLILGKSFANTHSVPYLLEDGELIPFVENPDLAYTFESVVFVSDTDIYFTTNYEADLSYLAHFNTKTKTMKKVVELAGIELKDLKVNQAKDLLYITASAGVEEKMYQFDIKNQKISDLKLPVTNIAKAVLSKQDTLYLAGGTATQPINLYTLNNEQQWKALTKIHVSGLDQQELSEPQVLTYKSFDDLEIETLYFKARPQVDNKHLILWPHGGPQSSEGKFFRAMFQHLIYEGYNIVAPNFRGSSDYGSAFMKMVEGDWGHGPRLDNIACVDYMIDQGYVDKDKVLLMGGSYGGYMALLLHGRHPDYFKAVVDIFGVSNLFSFYDSVPEFWKPMMKTWIGDPIEDKERFTRDSPITYLETMTKPMLVIQGANDPRVVKAESDQIVESLRAQGTEVEYLVFEDEGHGFSKKENEIKVSERVLAFFNQVI</sequence>